<dbReference type="OrthoDB" id="6509908at2759"/>
<feature type="transmembrane region" description="Helical" evidence="4">
    <location>
        <begin position="343"/>
        <end position="368"/>
    </location>
</feature>
<feature type="transmembrane region" description="Helical" evidence="4">
    <location>
        <begin position="319"/>
        <end position="337"/>
    </location>
</feature>
<dbReference type="AlphaFoldDB" id="A0A6J3M0E8"/>
<dbReference type="PANTHER" id="PTHR11360">
    <property type="entry name" value="MONOCARBOXYLATE TRANSPORTER"/>
    <property type="match status" value="1"/>
</dbReference>
<reference evidence="6" key="2">
    <citation type="submission" date="2020-04" db="EMBL/GenBank/DDBJ databases">
        <authorList>
            <consortium name="NCBI Genome Project"/>
        </authorList>
    </citation>
    <scope>NUCLEOTIDE SEQUENCE</scope>
    <source>
        <strain evidence="6">CBS 342.82</strain>
    </source>
</reference>
<dbReference type="Proteomes" id="UP000504637">
    <property type="component" value="Unplaced"/>
</dbReference>
<dbReference type="Pfam" id="PF07690">
    <property type="entry name" value="MFS_1"/>
    <property type="match status" value="1"/>
</dbReference>
<gene>
    <name evidence="6" type="ORF">K489DRAFT_321383</name>
</gene>
<sequence length="442" mass="47435">MSDEEKRESSLSAPPSEASSKPGNEDLSNHTSAPSSIPSSPSPPPNGGTTAWLHALGSFFLLFNTWGILNAFGVYQTYYESGALFTESSSNISWIGSIQAFMLLMTGVFAGPVYDRGYLKTLLITGAFLVVFGHMMLSLCTEYWQVLLAQAFTVGIGTGLMFVPAFAILQQYFTTRMGLAIGIAASGSSFGGIIYPIVLYRLVDTIGFPWAVRVEGFIALATLTIPIAVLKFRVKPGRVRAMFDWSAFLDVPYMFFVISTLISFMGLVVVLFYLSYYSEATQITNTQMAFYLIPIYNAASCFGRTLPNAWADTTGPFNLLAPGTFIAGILMLVTMGVHTEAGVVIIAILIGFVSGVLIGMPPLCFVAVTKDKSKLGTRMGMGYAMVGFGVLAGGPGAGAILGQGESLNWISVWAFGGASCCVAGLMYFVQRVSMVGWKLKKV</sequence>
<comment type="subcellular location">
    <subcellularLocation>
        <location evidence="1">Membrane</location>
        <topology evidence="1">Multi-pass membrane protein</topology>
    </subcellularLocation>
</comment>
<dbReference type="InterPro" id="IPR050327">
    <property type="entry name" value="Proton-linked_MCT"/>
</dbReference>
<dbReference type="PANTHER" id="PTHR11360:SF234">
    <property type="entry name" value="MFS-TYPE TRANSPORTER DBAD-RELATED"/>
    <property type="match status" value="1"/>
</dbReference>
<feature type="transmembrane region" description="Helical" evidence="4">
    <location>
        <begin position="179"/>
        <end position="198"/>
    </location>
</feature>
<dbReference type="InterPro" id="IPR036259">
    <property type="entry name" value="MFS_trans_sf"/>
</dbReference>
<dbReference type="SUPFAM" id="SSF103473">
    <property type="entry name" value="MFS general substrate transporter"/>
    <property type="match status" value="1"/>
</dbReference>
<feature type="transmembrane region" description="Helical" evidence="4">
    <location>
        <begin position="143"/>
        <end position="167"/>
    </location>
</feature>
<feature type="transmembrane region" description="Helical" evidence="4">
    <location>
        <begin position="210"/>
        <end position="230"/>
    </location>
</feature>
<evidence type="ECO:0000313" key="6">
    <source>
        <dbReference type="RefSeq" id="XP_033458546.1"/>
    </source>
</evidence>
<keyword evidence="5" id="KW-1185">Reference proteome</keyword>
<evidence type="ECO:0000256" key="1">
    <source>
        <dbReference type="ARBA" id="ARBA00004141"/>
    </source>
</evidence>
<dbReference type="GO" id="GO:0022857">
    <property type="term" value="F:transmembrane transporter activity"/>
    <property type="evidence" value="ECO:0007669"/>
    <property type="project" value="InterPro"/>
</dbReference>
<feature type="transmembrane region" description="Helical" evidence="4">
    <location>
        <begin position="118"/>
        <end position="137"/>
    </location>
</feature>
<evidence type="ECO:0000313" key="5">
    <source>
        <dbReference type="Proteomes" id="UP000504637"/>
    </source>
</evidence>
<organism evidence="6">
    <name type="scientific">Dissoconium aciculare CBS 342.82</name>
    <dbReference type="NCBI Taxonomy" id="1314786"/>
    <lineage>
        <taxon>Eukaryota</taxon>
        <taxon>Fungi</taxon>
        <taxon>Dikarya</taxon>
        <taxon>Ascomycota</taxon>
        <taxon>Pezizomycotina</taxon>
        <taxon>Dothideomycetes</taxon>
        <taxon>Dothideomycetidae</taxon>
        <taxon>Mycosphaerellales</taxon>
        <taxon>Dissoconiaceae</taxon>
        <taxon>Dissoconium</taxon>
    </lineage>
</organism>
<feature type="transmembrane region" description="Helical" evidence="4">
    <location>
        <begin position="51"/>
        <end position="72"/>
    </location>
</feature>
<reference evidence="6" key="3">
    <citation type="submission" date="2025-08" db="UniProtKB">
        <authorList>
            <consortium name="RefSeq"/>
        </authorList>
    </citation>
    <scope>IDENTIFICATION</scope>
    <source>
        <strain evidence="6">CBS 342.82</strain>
    </source>
</reference>
<feature type="transmembrane region" description="Helical" evidence="4">
    <location>
        <begin position="380"/>
        <end position="401"/>
    </location>
</feature>
<accession>A0A6J3M0E8</accession>
<dbReference type="GO" id="GO:0016020">
    <property type="term" value="C:membrane"/>
    <property type="evidence" value="ECO:0007669"/>
    <property type="project" value="UniProtKB-SubCell"/>
</dbReference>
<comment type="similarity">
    <text evidence="2">Belongs to the major facilitator superfamily. Monocarboxylate porter (TC 2.A.1.13) family.</text>
</comment>
<name>A0A6J3M0E8_9PEZI</name>
<keyword evidence="4" id="KW-0812">Transmembrane</keyword>
<dbReference type="GeneID" id="54359346"/>
<feature type="transmembrane region" description="Helical" evidence="4">
    <location>
        <begin position="288"/>
        <end position="307"/>
    </location>
</feature>
<reference evidence="6" key="1">
    <citation type="submission" date="2020-01" db="EMBL/GenBank/DDBJ databases">
        <authorList>
            <consortium name="DOE Joint Genome Institute"/>
            <person name="Haridas S."/>
            <person name="Albert R."/>
            <person name="Binder M."/>
            <person name="Bloem J."/>
            <person name="Labutti K."/>
            <person name="Salamov A."/>
            <person name="Andreopoulos B."/>
            <person name="Baker S.E."/>
            <person name="Barry K."/>
            <person name="Bills G."/>
            <person name="Bluhm B.H."/>
            <person name="Cannon C."/>
            <person name="Castanera R."/>
            <person name="Culley D.E."/>
            <person name="Daum C."/>
            <person name="Ezra D."/>
            <person name="Gonzalez J.B."/>
            <person name="Henrissat B."/>
            <person name="Kuo A."/>
            <person name="Liang C."/>
            <person name="Lipzen A."/>
            <person name="Lutzoni F."/>
            <person name="Magnuson J."/>
            <person name="Mondo S."/>
            <person name="Nolan M."/>
            <person name="Ohm R."/>
            <person name="Pangilinan J."/>
            <person name="Park H.-J."/>
            <person name="Ramirez L."/>
            <person name="Alfaro M."/>
            <person name="Sun H."/>
            <person name="Tritt A."/>
            <person name="Yoshinaga Y."/>
            <person name="Zwiers L.-H."/>
            <person name="Turgeon B.G."/>
            <person name="Goodwin S.B."/>
            <person name="Spatafora J.W."/>
            <person name="Crous P.W."/>
            <person name="Grigoriev I.V."/>
        </authorList>
    </citation>
    <scope>NUCLEOTIDE SEQUENCE</scope>
    <source>
        <strain evidence="6">CBS 342.82</strain>
    </source>
</reference>
<feature type="compositionally biased region" description="Low complexity" evidence="3">
    <location>
        <begin position="10"/>
        <end position="20"/>
    </location>
</feature>
<dbReference type="RefSeq" id="XP_033458546.1">
    <property type="nucleotide sequence ID" value="XM_033601546.1"/>
</dbReference>
<keyword evidence="4" id="KW-1133">Transmembrane helix</keyword>
<dbReference type="InterPro" id="IPR011701">
    <property type="entry name" value="MFS"/>
</dbReference>
<protein>
    <submittedName>
        <fullName evidence="6">MFS general substrate transporter</fullName>
    </submittedName>
</protein>
<evidence type="ECO:0000256" key="3">
    <source>
        <dbReference type="SAM" id="MobiDB-lite"/>
    </source>
</evidence>
<feature type="transmembrane region" description="Helical" evidence="4">
    <location>
        <begin position="92"/>
        <end position="111"/>
    </location>
</feature>
<feature type="region of interest" description="Disordered" evidence="3">
    <location>
        <begin position="1"/>
        <end position="46"/>
    </location>
</feature>
<evidence type="ECO:0000256" key="4">
    <source>
        <dbReference type="SAM" id="Phobius"/>
    </source>
</evidence>
<dbReference type="Gene3D" id="1.20.1250.20">
    <property type="entry name" value="MFS general substrate transporter like domains"/>
    <property type="match status" value="2"/>
</dbReference>
<keyword evidence="4" id="KW-0472">Membrane</keyword>
<evidence type="ECO:0000256" key="2">
    <source>
        <dbReference type="ARBA" id="ARBA00006727"/>
    </source>
</evidence>
<feature type="transmembrane region" description="Helical" evidence="4">
    <location>
        <begin position="407"/>
        <end position="429"/>
    </location>
</feature>
<feature type="transmembrane region" description="Helical" evidence="4">
    <location>
        <begin position="251"/>
        <end position="276"/>
    </location>
</feature>
<proteinExistence type="inferred from homology"/>